<evidence type="ECO:0000256" key="2">
    <source>
        <dbReference type="SAM" id="Phobius"/>
    </source>
</evidence>
<evidence type="ECO:0000313" key="3">
    <source>
        <dbReference type="EMBL" id="VAW71830.1"/>
    </source>
</evidence>
<feature type="transmembrane region" description="Helical" evidence="2">
    <location>
        <begin position="111"/>
        <end position="132"/>
    </location>
</feature>
<feature type="compositionally biased region" description="Polar residues" evidence="1">
    <location>
        <begin position="88"/>
        <end position="100"/>
    </location>
</feature>
<reference evidence="3" key="1">
    <citation type="submission" date="2018-06" db="EMBL/GenBank/DDBJ databases">
        <authorList>
            <person name="Zhirakovskaya E."/>
        </authorList>
    </citation>
    <scope>NUCLEOTIDE SEQUENCE</scope>
</reference>
<keyword evidence="2" id="KW-1133">Transmembrane helix</keyword>
<evidence type="ECO:0000256" key="1">
    <source>
        <dbReference type="SAM" id="MobiDB-lite"/>
    </source>
</evidence>
<accession>A0A3B0Y4Q9</accession>
<sequence>MLSLNCHFFKRRARTEYLYDHYRPRRSAATLWLLRIIKTLSLIALGIVLGVFIMLLGRPAHADSADYFVSTNNISEVSPSHPVEKSLNKQAKSDSSSQKTDVQPVHNASYAALRLIIACALLLLVLINQFAFSRKLKFRIL</sequence>
<name>A0A3B0Y4Q9_9ZZZZ</name>
<feature type="region of interest" description="Disordered" evidence="1">
    <location>
        <begin position="76"/>
        <end position="100"/>
    </location>
</feature>
<protein>
    <submittedName>
        <fullName evidence="3">Uncharacterized protein</fullName>
    </submittedName>
</protein>
<dbReference type="EMBL" id="UOFJ01000628">
    <property type="protein sequence ID" value="VAW71830.1"/>
    <property type="molecule type" value="Genomic_DNA"/>
</dbReference>
<keyword evidence="2" id="KW-0812">Transmembrane</keyword>
<proteinExistence type="predicted"/>
<gene>
    <name evidence="3" type="ORF">MNBD_GAMMA10-1359</name>
</gene>
<organism evidence="3">
    <name type="scientific">hydrothermal vent metagenome</name>
    <dbReference type="NCBI Taxonomy" id="652676"/>
    <lineage>
        <taxon>unclassified sequences</taxon>
        <taxon>metagenomes</taxon>
        <taxon>ecological metagenomes</taxon>
    </lineage>
</organism>
<dbReference type="AlphaFoldDB" id="A0A3B0Y4Q9"/>
<keyword evidence="2" id="KW-0472">Membrane</keyword>
<feature type="transmembrane region" description="Helical" evidence="2">
    <location>
        <begin position="32"/>
        <end position="56"/>
    </location>
</feature>